<gene>
    <name evidence="3" type="ORF">K493DRAFT_313899</name>
</gene>
<feature type="chain" id="PRO_5012575954" evidence="2">
    <location>
        <begin position="25"/>
        <end position="145"/>
    </location>
</feature>
<evidence type="ECO:0000313" key="4">
    <source>
        <dbReference type="Proteomes" id="UP000193498"/>
    </source>
</evidence>
<dbReference type="InParanoid" id="A0A1Y1YIS9"/>
<dbReference type="EMBL" id="MCFE01000124">
    <property type="protein sequence ID" value="ORX97889.1"/>
    <property type="molecule type" value="Genomic_DNA"/>
</dbReference>
<feature type="signal peptide" evidence="2">
    <location>
        <begin position="1"/>
        <end position="24"/>
    </location>
</feature>
<accession>A0A1Y1YIS9</accession>
<comment type="caution">
    <text evidence="3">The sequence shown here is derived from an EMBL/GenBank/DDBJ whole genome shotgun (WGS) entry which is preliminary data.</text>
</comment>
<keyword evidence="2" id="KW-0732">Signal</keyword>
<feature type="compositionally biased region" description="Low complexity" evidence="1">
    <location>
        <begin position="108"/>
        <end position="145"/>
    </location>
</feature>
<evidence type="ECO:0000256" key="1">
    <source>
        <dbReference type="SAM" id="MobiDB-lite"/>
    </source>
</evidence>
<keyword evidence="4" id="KW-1185">Reference proteome</keyword>
<reference evidence="3 4" key="1">
    <citation type="submission" date="2016-07" db="EMBL/GenBank/DDBJ databases">
        <title>Pervasive Adenine N6-methylation of Active Genes in Fungi.</title>
        <authorList>
            <consortium name="DOE Joint Genome Institute"/>
            <person name="Mondo S.J."/>
            <person name="Dannebaum R.O."/>
            <person name="Kuo R.C."/>
            <person name="Labutti K."/>
            <person name="Haridas S."/>
            <person name="Kuo A."/>
            <person name="Salamov A."/>
            <person name="Ahrendt S.R."/>
            <person name="Lipzen A."/>
            <person name="Sullivan W."/>
            <person name="Andreopoulos W.B."/>
            <person name="Clum A."/>
            <person name="Lindquist E."/>
            <person name="Daum C."/>
            <person name="Ramamoorthy G.K."/>
            <person name="Gryganskyi A."/>
            <person name="Culley D."/>
            <person name="Magnuson J.K."/>
            <person name="James T.Y."/>
            <person name="O'Malley M.A."/>
            <person name="Stajich J.E."/>
            <person name="Spatafora J.W."/>
            <person name="Visel A."/>
            <person name="Grigoriev I.V."/>
        </authorList>
    </citation>
    <scope>NUCLEOTIDE SEQUENCE [LARGE SCALE GENOMIC DNA]</scope>
    <source>
        <strain evidence="3 4">CBS 931.73</strain>
    </source>
</reference>
<feature type="region of interest" description="Disordered" evidence="1">
    <location>
        <begin position="104"/>
        <end position="145"/>
    </location>
</feature>
<evidence type="ECO:0000313" key="3">
    <source>
        <dbReference type="EMBL" id="ORX97889.1"/>
    </source>
</evidence>
<evidence type="ECO:0000256" key="2">
    <source>
        <dbReference type="SAM" id="SignalP"/>
    </source>
</evidence>
<protein>
    <submittedName>
        <fullName evidence="3">Uncharacterized protein</fullName>
    </submittedName>
</protein>
<dbReference type="Proteomes" id="UP000193498">
    <property type="component" value="Unassembled WGS sequence"/>
</dbReference>
<feature type="non-terminal residue" evidence="3">
    <location>
        <position position="145"/>
    </location>
</feature>
<proteinExistence type="predicted"/>
<dbReference type="AlphaFoldDB" id="A0A1Y1YIS9"/>
<name>A0A1Y1YIS9_9FUNG</name>
<sequence>MVSLRFSALVSIFCAVVLVNVSSAQSPAYCTSCYKIIPAGCETKIANMGTSNATGIIAFRDCICTDIFLGNFDCLSCAVNPAITDNAPYIQTCKDKGYSVTIAPSTRGSASKTPSAGTSTSTGGSSATPSGTGSATTPTATGKTS</sequence>
<organism evidence="3 4">
    <name type="scientific">Basidiobolus meristosporus CBS 931.73</name>
    <dbReference type="NCBI Taxonomy" id="1314790"/>
    <lineage>
        <taxon>Eukaryota</taxon>
        <taxon>Fungi</taxon>
        <taxon>Fungi incertae sedis</taxon>
        <taxon>Zoopagomycota</taxon>
        <taxon>Entomophthoromycotina</taxon>
        <taxon>Basidiobolomycetes</taxon>
        <taxon>Basidiobolales</taxon>
        <taxon>Basidiobolaceae</taxon>
        <taxon>Basidiobolus</taxon>
    </lineage>
</organism>